<keyword evidence="2" id="KW-0808">Transferase</keyword>
<dbReference type="GO" id="GO:0005783">
    <property type="term" value="C:endoplasmic reticulum"/>
    <property type="evidence" value="ECO:0007669"/>
    <property type="project" value="TreeGrafter"/>
</dbReference>
<protein>
    <submittedName>
        <fullName evidence="8">PlsC domain-containing protein</fullName>
    </submittedName>
</protein>
<accession>A0A0N4UTD1</accession>
<keyword evidence="4" id="KW-0812">Transmembrane</keyword>
<dbReference type="SUPFAM" id="SSF69593">
    <property type="entry name" value="Glycerol-3-phosphate (1)-acyltransferase"/>
    <property type="match status" value="1"/>
</dbReference>
<dbReference type="GO" id="GO:0016746">
    <property type="term" value="F:acyltransferase activity"/>
    <property type="evidence" value="ECO:0007669"/>
    <property type="project" value="UniProtKB-KW"/>
</dbReference>
<reference evidence="8" key="1">
    <citation type="submission" date="2017-02" db="UniProtKB">
        <authorList>
            <consortium name="WormBaseParasite"/>
        </authorList>
    </citation>
    <scope>IDENTIFICATION</scope>
</reference>
<dbReference type="GO" id="GO:0036149">
    <property type="term" value="P:phosphatidylinositol acyl-chain remodeling"/>
    <property type="evidence" value="ECO:0007669"/>
    <property type="project" value="TreeGrafter"/>
</dbReference>
<dbReference type="InterPro" id="IPR002123">
    <property type="entry name" value="Plipid/glycerol_acylTrfase"/>
</dbReference>
<dbReference type="PANTHER" id="PTHR10983:SF16">
    <property type="entry name" value="LYSOCARDIOLIPIN ACYLTRANSFERASE 1"/>
    <property type="match status" value="1"/>
</dbReference>
<dbReference type="CDD" id="cd07990">
    <property type="entry name" value="LPLAT_LCLAT1-like"/>
    <property type="match status" value="1"/>
</dbReference>
<dbReference type="STRING" id="51028.A0A0N4UTD1"/>
<dbReference type="Pfam" id="PF01553">
    <property type="entry name" value="Acyltransferase"/>
    <property type="match status" value="1"/>
</dbReference>
<dbReference type="EMBL" id="UXUI01000354">
    <property type="protein sequence ID" value="VDD85203.1"/>
    <property type="molecule type" value="Genomic_DNA"/>
</dbReference>
<keyword evidence="7" id="KW-1185">Reference proteome</keyword>
<dbReference type="OrthoDB" id="186786at2759"/>
<keyword evidence="4" id="KW-0472">Membrane</keyword>
<evidence type="ECO:0000313" key="8">
    <source>
        <dbReference type="WBParaSite" id="EVEC_0000051001-mRNA-1"/>
    </source>
</evidence>
<dbReference type="SMART" id="SM00563">
    <property type="entry name" value="PlsC"/>
    <property type="match status" value="1"/>
</dbReference>
<evidence type="ECO:0000259" key="5">
    <source>
        <dbReference type="SMART" id="SM00563"/>
    </source>
</evidence>
<dbReference type="InterPro" id="IPR032098">
    <property type="entry name" value="Acyltransf_C"/>
</dbReference>
<dbReference type="WBParaSite" id="EVEC_0000051001-mRNA-1">
    <property type="protein sequence ID" value="EVEC_0000051001-mRNA-1"/>
    <property type="gene ID" value="EVEC_0000051001"/>
</dbReference>
<feature type="domain" description="Phospholipid/glycerol acyltransferase" evidence="5">
    <location>
        <begin position="80"/>
        <end position="204"/>
    </location>
</feature>
<feature type="transmembrane region" description="Helical" evidence="4">
    <location>
        <begin position="12"/>
        <end position="35"/>
    </location>
</feature>
<keyword evidence="4" id="KW-1133">Transmembrane helix</keyword>
<evidence type="ECO:0000313" key="7">
    <source>
        <dbReference type="Proteomes" id="UP000274131"/>
    </source>
</evidence>
<evidence type="ECO:0000256" key="2">
    <source>
        <dbReference type="ARBA" id="ARBA00022679"/>
    </source>
</evidence>
<feature type="transmembrane region" description="Helical" evidence="4">
    <location>
        <begin position="47"/>
        <end position="69"/>
    </location>
</feature>
<proteinExistence type="inferred from homology"/>
<sequence length="367" mass="43220">MINRIRGVLFGLLLFASALLGAVFLLTPFIPLMFISPPKWRFFADRFVGYWLTFPASLCYLLFGAKFHVSGDLIDRKEPALMVLNHRTRLDWLFFWTALYKMDPWLLVSEKILLKASLKFLPGAGWAMQCASYLFLERKYEFDRMLMGETISYYCRCGNPYQLLLFPEGTDRSESALEKSNDYARANNLPCYKHILHPRTKGFSFLVQDMLRKKYIRYVYDITVGYPKGVVCEEIDILKKGLFPSEIHFHIKKYNIEDLPADDEEEISNWLCNLWRDKEHCLDQFYSKNKMFTPSGDQYVWPVETTGIGYTCALMFWTTSSIFWIYITYLYLAVKYYFFFSCLFYIFCQKFFGGIDTLALKLSARAF</sequence>
<evidence type="ECO:0000256" key="1">
    <source>
        <dbReference type="ARBA" id="ARBA00008655"/>
    </source>
</evidence>
<dbReference type="Pfam" id="PF16076">
    <property type="entry name" value="Acyltransf_C"/>
    <property type="match status" value="1"/>
</dbReference>
<organism evidence="8">
    <name type="scientific">Enterobius vermicularis</name>
    <name type="common">Human pinworm</name>
    <dbReference type="NCBI Taxonomy" id="51028"/>
    <lineage>
        <taxon>Eukaryota</taxon>
        <taxon>Metazoa</taxon>
        <taxon>Ecdysozoa</taxon>
        <taxon>Nematoda</taxon>
        <taxon>Chromadorea</taxon>
        <taxon>Rhabditida</taxon>
        <taxon>Spirurina</taxon>
        <taxon>Oxyuridomorpha</taxon>
        <taxon>Oxyuroidea</taxon>
        <taxon>Oxyuridae</taxon>
        <taxon>Enterobius</taxon>
    </lineage>
</organism>
<evidence type="ECO:0000313" key="6">
    <source>
        <dbReference type="EMBL" id="VDD85203.1"/>
    </source>
</evidence>
<evidence type="ECO:0000256" key="4">
    <source>
        <dbReference type="SAM" id="Phobius"/>
    </source>
</evidence>
<dbReference type="AlphaFoldDB" id="A0A0N4UTD1"/>
<evidence type="ECO:0000256" key="3">
    <source>
        <dbReference type="ARBA" id="ARBA00023315"/>
    </source>
</evidence>
<gene>
    <name evidence="6" type="ORF">EVEC_LOCUS346</name>
</gene>
<dbReference type="PANTHER" id="PTHR10983">
    <property type="entry name" value="1-ACYLGLYCEROL-3-PHOSPHATE ACYLTRANSFERASE-RELATED"/>
    <property type="match status" value="1"/>
</dbReference>
<keyword evidence="3" id="KW-0012">Acyltransferase</keyword>
<reference evidence="6 7" key="2">
    <citation type="submission" date="2018-10" db="EMBL/GenBank/DDBJ databases">
        <authorList>
            <consortium name="Pathogen Informatics"/>
        </authorList>
    </citation>
    <scope>NUCLEOTIDE SEQUENCE [LARGE SCALE GENOMIC DNA]</scope>
</reference>
<feature type="transmembrane region" description="Helical" evidence="4">
    <location>
        <begin position="299"/>
        <end position="317"/>
    </location>
</feature>
<name>A0A0N4UTD1_ENTVE</name>
<comment type="similarity">
    <text evidence="1">Belongs to the 1-acyl-sn-glycerol-3-phosphate acyltransferase family.</text>
</comment>
<feature type="transmembrane region" description="Helical" evidence="4">
    <location>
        <begin position="323"/>
        <end position="347"/>
    </location>
</feature>
<dbReference type="Proteomes" id="UP000274131">
    <property type="component" value="Unassembled WGS sequence"/>
</dbReference>